<accession>A0ABM5KFE3</accession>
<evidence type="ECO:0000256" key="2">
    <source>
        <dbReference type="ARBA" id="ARBA00022723"/>
    </source>
</evidence>
<dbReference type="PANTHER" id="PTHR46481:SF10">
    <property type="entry name" value="ZINC FINGER BED DOMAIN-CONTAINING PROTEIN 39"/>
    <property type="match status" value="1"/>
</dbReference>
<protein>
    <recommendedName>
        <fullName evidence="6">HAT C-terminal dimerisation domain-containing protein</fullName>
    </recommendedName>
</protein>
<dbReference type="EnsemblMetazoa" id="XM_050652952.1">
    <property type="protein sequence ID" value="XP_050508909.1"/>
    <property type="gene ID" value="LOC126886108"/>
</dbReference>
<sequence length="473" mass="54726">MIAKGHHALRMVEETEFKELIKMVSHCPNYQLPSRKKLSENLLVKTHQQIAEELQIKINNAQAVCLTTDAWTSRANESYIAVTAHIDEHSKLCSSTLGCIQYNERHSAENMFNFLKNIMKEWQISHKIAAVVSDNAPNILLTVKMGNWTSVGCFAHSLNLVVQKSKRTILDTLAKVKSIVEYFKRSTQGLRKLQDAQRQMKLPLLKLKQEVSTRWNSSFEMLDRILKIKDAIITTTALLRNDLSMQQDDWDIIEEVIPLLQPFYEVTTELSKTSSDNPKVDALLDVLKEEMRSRFQNIENNEVYAECTILDPRFRNRGFTNVESYEKALQGLRNKLAVVSLPEVNQENDPNITNINVTVSEDRSQQKSIWDDYDEETIKIIRPENKQMAGIIELDKYLTEDYLDRKNDPLEWWDQRKKIYPNLYSLILNRFCVVATSVPCERIFSGTGQILNDRRTLLKSAKVSKLIFLHTNM</sequence>
<evidence type="ECO:0000256" key="4">
    <source>
        <dbReference type="ARBA" id="ARBA00022833"/>
    </source>
</evidence>
<dbReference type="Proteomes" id="UP001652700">
    <property type="component" value="Unplaced"/>
</dbReference>
<dbReference type="PANTHER" id="PTHR46481">
    <property type="entry name" value="ZINC FINGER BED DOMAIN-CONTAINING PROTEIN 4"/>
    <property type="match status" value="1"/>
</dbReference>
<evidence type="ECO:0000256" key="1">
    <source>
        <dbReference type="ARBA" id="ARBA00004123"/>
    </source>
</evidence>
<organism evidence="7 8">
    <name type="scientific">Diabrotica virgifera virgifera</name>
    <name type="common">western corn rootworm</name>
    <dbReference type="NCBI Taxonomy" id="50390"/>
    <lineage>
        <taxon>Eukaryota</taxon>
        <taxon>Metazoa</taxon>
        <taxon>Ecdysozoa</taxon>
        <taxon>Arthropoda</taxon>
        <taxon>Hexapoda</taxon>
        <taxon>Insecta</taxon>
        <taxon>Pterygota</taxon>
        <taxon>Neoptera</taxon>
        <taxon>Endopterygota</taxon>
        <taxon>Coleoptera</taxon>
        <taxon>Polyphaga</taxon>
        <taxon>Cucujiformia</taxon>
        <taxon>Chrysomeloidea</taxon>
        <taxon>Chrysomelidae</taxon>
        <taxon>Galerucinae</taxon>
        <taxon>Diabroticina</taxon>
        <taxon>Diabroticites</taxon>
        <taxon>Diabrotica</taxon>
    </lineage>
</organism>
<keyword evidence="3" id="KW-0863">Zinc-finger</keyword>
<evidence type="ECO:0000259" key="6">
    <source>
        <dbReference type="Pfam" id="PF05699"/>
    </source>
</evidence>
<evidence type="ECO:0000313" key="8">
    <source>
        <dbReference type="Proteomes" id="UP001652700"/>
    </source>
</evidence>
<feature type="domain" description="HAT C-terminal dimerisation" evidence="6">
    <location>
        <begin position="393"/>
        <end position="473"/>
    </location>
</feature>
<dbReference type="RefSeq" id="XP_050508909.1">
    <property type="nucleotide sequence ID" value="XM_050652952.1"/>
</dbReference>
<dbReference type="InterPro" id="IPR012337">
    <property type="entry name" value="RNaseH-like_sf"/>
</dbReference>
<dbReference type="SUPFAM" id="SSF53098">
    <property type="entry name" value="Ribonuclease H-like"/>
    <property type="match status" value="1"/>
</dbReference>
<keyword evidence="4" id="KW-0862">Zinc</keyword>
<dbReference type="GeneID" id="126886108"/>
<name>A0ABM5KFE3_DIAVI</name>
<dbReference type="Pfam" id="PF05699">
    <property type="entry name" value="Dimer_Tnp_hAT"/>
    <property type="match status" value="1"/>
</dbReference>
<dbReference type="InterPro" id="IPR052035">
    <property type="entry name" value="ZnF_BED_domain_contain"/>
</dbReference>
<evidence type="ECO:0000256" key="3">
    <source>
        <dbReference type="ARBA" id="ARBA00022771"/>
    </source>
</evidence>
<evidence type="ECO:0000313" key="7">
    <source>
        <dbReference type="EnsemblMetazoa" id="XP_050508909.1"/>
    </source>
</evidence>
<comment type="subcellular location">
    <subcellularLocation>
        <location evidence="1">Nucleus</location>
    </subcellularLocation>
</comment>
<reference evidence="7" key="1">
    <citation type="submission" date="2025-05" db="UniProtKB">
        <authorList>
            <consortium name="EnsemblMetazoa"/>
        </authorList>
    </citation>
    <scope>IDENTIFICATION</scope>
</reference>
<keyword evidence="5" id="KW-0539">Nucleus</keyword>
<proteinExistence type="predicted"/>
<keyword evidence="8" id="KW-1185">Reference proteome</keyword>
<evidence type="ECO:0000256" key="5">
    <source>
        <dbReference type="ARBA" id="ARBA00023242"/>
    </source>
</evidence>
<dbReference type="InterPro" id="IPR008906">
    <property type="entry name" value="HATC_C_dom"/>
</dbReference>
<keyword evidence="2" id="KW-0479">Metal-binding</keyword>